<name>C6VTQ7_DYAFD</name>
<evidence type="ECO:0000313" key="2">
    <source>
        <dbReference type="Proteomes" id="UP000002011"/>
    </source>
</evidence>
<protein>
    <submittedName>
        <fullName evidence="1">Uncharacterized protein</fullName>
    </submittedName>
</protein>
<gene>
    <name evidence="1" type="ordered locus">Dfer_1759</name>
</gene>
<reference evidence="1 2" key="1">
    <citation type="journal article" date="2009" name="Stand. Genomic Sci.">
        <title>Complete genome sequence of Dyadobacter fermentans type strain (NS114).</title>
        <authorList>
            <person name="Lang E."/>
            <person name="Lapidus A."/>
            <person name="Chertkov O."/>
            <person name="Brettin T."/>
            <person name="Detter J.C."/>
            <person name="Han C."/>
            <person name="Copeland A."/>
            <person name="Glavina Del Rio T."/>
            <person name="Nolan M."/>
            <person name="Chen F."/>
            <person name="Lucas S."/>
            <person name="Tice H."/>
            <person name="Cheng J.F."/>
            <person name="Land M."/>
            <person name="Hauser L."/>
            <person name="Chang Y.J."/>
            <person name="Jeffries C.D."/>
            <person name="Kopitz M."/>
            <person name="Bruce D."/>
            <person name="Goodwin L."/>
            <person name="Pitluck S."/>
            <person name="Ovchinnikova G."/>
            <person name="Pati A."/>
            <person name="Ivanova N."/>
            <person name="Mavrommatis K."/>
            <person name="Chen A."/>
            <person name="Palaniappan K."/>
            <person name="Chain P."/>
            <person name="Bristow J."/>
            <person name="Eisen J.A."/>
            <person name="Markowitz V."/>
            <person name="Hugenholtz P."/>
            <person name="Goker M."/>
            <person name="Rohde M."/>
            <person name="Kyrpides N.C."/>
            <person name="Klenk H.P."/>
        </authorList>
    </citation>
    <scope>NUCLEOTIDE SEQUENCE [LARGE SCALE GENOMIC DNA]</scope>
    <source>
        <strain evidence="2">ATCC 700827 / DSM 18053 / CIP 107007 / KCTC 52180 / NS114</strain>
    </source>
</reference>
<dbReference type="KEGG" id="dfe:Dfer_1759"/>
<organism evidence="1 2">
    <name type="scientific">Dyadobacter fermentans (strain ATCC 700827 / DSM 18053 / CIP 107007 / KCTC 52180 / NS114)</name>
    <dbReference type="NCBI Taxonomy" id="471854"/>
    <lineage>
        <taxon>Bacteria</taxon>
        <taxon>Pseudomonadati</taxon>
        <taxon>Bacteroidota</taxon>
        <taxon>Cytophagia</taxon>
        <taxon>Cytophagales</taxon>
        <taxon>Spirosomataceae</taxon>
        <taxon>Dyadobacter</taxon>
    </lineage>
</organism>
<dbReference type="STRING" id="471854.Dfer_1759"/>
<accession>C6VTQ7</accession>
<dbReference type="HOGENOM" id="CLU_3232793_0_0_10"/>
<dbReference type="AlphaFoldDB" id="C6VTQ7"/>
<sequence>MTNSKLTTGRVRQKLETRDRILETAQMLLEKNTIFTLEEWRRN</sequence>
<dbReference type="Proteomes" id="UP000002011">
    <property type="component" value="Chromosome"/>
</dbReference>
<evidence type="ECO:0000313" key="1">
    <source>
        <dbReference type="EMBL" id="ACT93000.1"/>
    </source>
</evidence>
<keyword evidence="2" id="KW-1185">Reference proteome</keyword>
<proteinExistence type="predicted"/>
<dbReference type="EMBL" id="CP001619">
    <property type="protein sequence ID" value="ACT93000.1"/>
    <property type="molecule type" value="Genomic_DNA"/>
</dbReference>